<dbReference type="EMBL" id="JANBUN010000382">
    <property type="protein sequence ID" value="KAJ2804196.1"/>
    <property type="molecule type" value="Genomic_DNA"/>
</dbReference>
<reference evidence="1" key="1">
    <citation type="submission" date="2022-07" db="EMBL/GenBank/DDBJ databases">
        <title>Phylogenomic reconstructions and comparative analyses of Kickxellomycotina fungi.</title>
        <authorList>
            <person name="Reynolds N.K."/>
            <person name="Stajich J.E."/>
            <person name="Barry K."/>
            <person name="Grigoriev I.V."/>
            <person name="Crous P."/>
            <person name="Smith M.E."/>
        </authorList>
    </citation>
    <scope>NUCLEOTIDE SEQUENCE</scope>
    <source>
        <strain evidence="1">BCRC 34780</strain>
    </source>
</reference>
<proteinExistence type="predicted"/>
<keyword evidence="2" id="KW-1185">Reference proteome</keyword>
<gene>
    <name evidence="1" type="ORF">H4R21_001736</name>
</gene>
<organism evidence="1 2">
    <name type="scientific">Coemansia helicoidea</name>
    <dbReference type="NCBI Taxonomy" id="1286919"/>
    <lineage>
        <taxon>Eukaryota</taxon>
        <taxon>Fungi</taxon>
        <taxon>Fungi incertae sedis</taxon>
        <taxon>Zoopagomycota</taxon>
        <taxon>Kickxellomycotina</taxon>
        <taxon>Kickxellomycetes</taxon>
        <taxon>Kickxellales</taxon>
        <taxon>Kickxellaceae</taxon>
        <taxon>Coemansia</taxon>
    </lineage>
</organism>
<sequence>MAQYWNVLCIDNRRCTDRLGRLGKVFHIDPHILEYHMLRRRTVDYPEPRTPPVAPLERLPQLIKRRICAFLAPVDVDGLLCLILAVPHLAADGQAALNSHLSWAGKRIITLGDRADDVPQNVLTADEEECLLDPSKRTGYIIDTDAFGKLEEEVLAETYPRAHQFTILQPRVSIRRLVRPPLRPSKDAVLRNLTLKQYYRSSGDCLGGSCMRTPGMGGGAGSRQDRSHDRATLYSFGDRFGAGAICNHNCDCGRYKSRKVKTNYGLGQVLLIMTCWSSDPSTSFFVNWREDDVRGEWAGHRLDIVAPESVPADWEDVTEVVRAKMRRLCT</sequence>
<name>A0ACC1LAK5_9FUNG</name>
<comment type="caution">
    <text evidence="1">The sequence shown here is derived from an EMBL/GenBank/DDBJ whole genome shotgun (WGS) entry which is preliminary data.</text>
</comment>
<accession>A0ACC1LAK5</accession>
<evidence type="ECO:0000313" key="1">
    <source>
        <dbReference type="EMBL" id="KAJ2804196.1"/>
    </source>
</evidence>
<dbReference type="Proteomes" id="UP001140087">
    <property type="component" value="Unassembled WGS sequence"/>
</dbReference>
<protein>
    <submittedName>
        <fullName evidence="1">Uncharacterized protein</fullName>
    </submittedName>
</protein>
<evidence type="ECO:0000313" key="2">
    <source>
        <dbReference type="Proteomes" id="UP001140087"/>
    </source>
</evidence>